<proteinExistence type="predicted"/>
<dbReference type="PROSITE" id="PS50526">
    <property type="entry name" value="RDRP_SSRNA_NEG_NONSEG"/>
    <property type="match status" value="1"/>
</dbReference>
<dbReference type="EMBL" id="AB921210">
    <property type="protein sequence ID" value="BAV60921.1"/>
    <property type="molecule type" value="Genomic_DNA"/>
</dbReference>
<dbReference type="InterPro" id="IPR014023">
    <property type="entry name" value="Mononeg_RNA_pol_cat"/>
</dbReference>
<dbReference type="Pfam" id="PF14318">
    <property type="entry name" value="Mononeg_mRNAcap"/>
    <property type="match status" value="1"/>
</dbReference>
<protein>
    <submittedName>
        <fullName evidence="2">Endogenous bornavirus-like L-1</fullName>
    </submittedName>
</protein>
<dbReference type="Pfam" id="PF00946">
    <property type="entry name" value="Mononeg_RNA_pol"/>
    <property type="match status" value="1"/>
</dbReference>
<evidence type="ECO:0000259" key="1">
    <source>
        <dbReference type="PROSITE" id="PS50526"/>
    </source>
</evidence>
<evidence type="ECO:0000313" key="2">
    <source>
        <dbReference type="EMBL" id="BAV60921.1"/>
    </source>
</evidence>
<gene>
    <name evidence="2" type="primary">EBLL-1</name>
</gene>
<organism evidence="2">
    <name type="scientific">Cnephaeus nilssonii</name>
    <name type="common">Northern bat</name>
    <name type="synonym">Eptesicus nilssonii</name>
    <dbReference type="NCBI Taxonomy" id="3371016"/>
    <lineage>
        <taxon>Eukaryota</taxon>
        <taxon>Metazoa</taxon>
        <taxon>Chordata</taxon>
        <taxon>Craniata</taxon>
        <taxon>Vertebrata</taxon>
        <taxon>Euteleostomi</taxon>
        <taxon>Mammalia</taxon>
        <taxon>Eutheria</taxon>
        <taxon>Laurasiatheria</taxon>
        <taxon>Chiroptera</taxon>
        <taxon>Yangochiroptera</taxon>
        <taxon>Vespertilionidae</taxon>
        <taxon>Cnephaeus</taxon>
    </lineage>
</organism>
<feature type="domain" description="RdRp catalytic" evidence="1">
    <location>
        <begin position="533"/>
        <end position="706"/>
    </location>
</feature>
<sequence length="1718" mass="193570">MAMHRMDQVLKSPLLGTEVKIAVSGSKLPSHQRLLKLIPSRECLQSSNEYHKFFLNHFVAPHLSHHDLTPSVMLIWKAVANTWSAPDDLITTVSHELPSLLLDNKLVRTLEKHLALQEGVIKSSYSEHESMTMMIGNLTCHFSRSLVLVIRGRDSCLMTFNHYLSVADTYRSRVYLIVAGLVEDMLQKWPASIAIKINEYIEDMDTAASKLMHDDYFDAVKSIYPYSIGKVLQYHNKELKSSFHSVTEPLVGHLPLRLLETINTLAKDCPQMALELFSVSKCFFFPEIDIAEGSKQQFAKMRRETADSTKFHKIGGELLNVFRAEYIRGHVKKHSAWPSVTMLPKCSRTLRQAQIAGEWPKFGTWKYADFEYVQLEYIGRGLEFEPDLSDIIKDTAIIEDLDRWSFEYNQEAYRIKFLERLKHRADERGVQRLILALLRGDLDDIKGQLQPFMTGMISRKDLITVLVPKEKELKVKGRYFPKQSCRIRLYQVLAELNLKKFIMPYLRMHSMTTSSTQLSHILDRISSLLSRGNRFIINLDYESWSSTFRPELQDPLCRELDRMFGSDCFYQVGSWMPSITTFIMQDRFNPPRQDDNGYPCDDMETCAQGTATMGEGMRQKLWTILTACLELVTLEAVGIHGEVLGQGDNQTILITPPRHMSQEDARDVVIKHLQQRSHEAGLVLKPEECWSSDILYEYGKKLYYDGVPVPNFLKIFSRISDSTGEVYPNVYSRLACLSSSCLSASQSDYTSWPSVVGGIVVYVIEIVVLLPEEIYKNHQLVAAIGLVGPILGGLPSPATLPSAMLRGVPDPLTFQLSLLKSAISIGVSKSCIHQVAKLQIPNEPRALALCSDPTCLNIIPLRRPEIVLKTWIEESLSEMMGSSRVLRLMKMDITAKGEVLAKDLFNMEPKYPRLMSYLFTKSNVVYGLSMLDKFQKSSTVIGISQTMSMRSIIAQESRKFKDRLISSILAPNTTKLNILDYLQGCSVVAADKLRQDTWGVKLEGVSMPFIAEQFHLQETATSEEVARSIIFRPDTKLFPRQWTKRGSRPLYIGSRTHIKVNRGAITGLPEGKIGKMAEDLILTCNWIKLRGSVGGNMANLLLQLLKEKGVTSPTLPVIMGGTLTHRLPTASDDRAGLAGNLNVISTHINFTTNYMTNFTKSQEDYTIHFQAAFLHGLNLLASKLHYGTLEPITYYLTTSCKTCTSLIEEGGFELTRPAAYKGIDLKDFPSNYTAPPSEWIGDPAIAAAYKLGFEIFTSLHQESRGLATLLDSDQSPQNLERLSLSHLSLLSCHLLVCSFWFAGSLKRGILPSVCHQLKLALFLPQFSPTLRWVCDVIFSLADGNQVFDLAHKVGVLQSCVVKGTSPRNSLIVNLLLSGLAQECPRVTQIMHRLKFDKIQRYCENSPDIDSLLGMLRPLTTKVKTECNAKETLEFIRSSGCQMHTQVHSLPTSENWHLAYLLKAFIALYDVPVMVVSGNTPYDVILDLCHVIPVVVNAEGDPGIIEKVEFADLCGAVSRNLKCELSLSTLIYAKYYYDHSQLIKGSIHYKAIPDLILSQGPCETTQTMGLFYGDKWIDLSDVSCKPYDVADLCPSVCPVPEAMYKSVVEVANSCLGALEDFPGKVLESRRAESEWTRTAIVRQEVSILVQALHEYLNILRLALGLRHYKTRTYYLRLKKDMKHLSTRRPGNPILCKSSMVSLRIQPDPSVSLHHIAHLL</sequence>
<dbReference type="InterPro" id="IPR026890">
    <property type="entry name" value="Mononeg_mRNAcap"/>
</dbReference>
<accession>A0A1E1ERK9</accession>
<name>A0A1E1ERK9_CNENI</name>
<dbReference type="GO" id="GO:0003968">
    <property type="term" value="F:RNA-directed RNA polymerase activity"/>
    <property type="evidence" value="ECO:0007669"/>
    <property type="project" value="InterPro"/>
</dbReference>
<dbReference type="GO" id="GO:0004482">
    <property type="term" value="F:mRNA 5'-cap (guanine-N7-)-methyltransferase activity"/>
    <property type="evidence" value="ECO:0007669"/>
    <property type="project" value="InterPro"/>
</dbReference>
<reference evidence="2" key="1">
    <citation type="submission" date="2014-04" db="EMBL/GenBank/DDBJ databases">
        <title>Endogenous bornavirus-like L elements in bats.</title>
        <authorList>
            <person name="Horie M."/>
            <person name="Kobayashi Y."/>
            <person name="Honda T."/>
            <person name="Fujino K."/>
            <person name="Akasaka T."/>
            <person name="Gillich N."/>
            <person name="Mueller M.A."/>
            <person name="Corman V.M."/>
            <person name="Suzuki Y."/>
            <person name="Schwemmle M."/>
            <person name="Tomonaga K."/>
        </authorList>
    </citation>
    <scope>NUCLEOTIDE SEQUENCE</scope>
    <source>
        <tissue evidence="2">Liver</tissue>
    </source>
</reference>
<dbReference type="GO" id="GO:0005524">
    <property type="term" value="F:ATP binding"/>
    <property type="evidence" value="ECO:0007669"/>
    <property type="project" value="InterPro"/>
</dbReference>